<evidence type="ECO:0000256" key="1">
    <source>
        <dbReference type="SAM" id="MobiDB-lite"/>
    </source>
</evidence>
<feature type="chain" id="PRO_5011963778" evidence="2">
    <location>
        <begin position="22"/>
        <end position="1849"/>
    </location>
</feature>
<keyword evidence="2" id="KW-0732">Signal</keyword>
<proteinExistence type="predicted"/>
<feature type="signal peptide" evidence="2">
    <location>
        <begin position="1"/>
        <end position="21"/>
    </location>
</feature>
<keyword evidence="4" id="KW-1185">Reference proteome</keyword>
<comment type="caution">
    <text evidence="3">The sequence shown here is derived from an EMBL/GenBank/DDBJ whole genome shotgun (WGS) entry which is preliminary data.</text>
</comment>
<dbReference type="InterPro" id="IPR011043">
    <property type="entry name" value="Gal_Oxase/kelch_b-propeller"/>
</dbReference>
<feature type="compositionally biased region" description="Low complexity" evidence="1">
    <location>
        <begin position="851"/>
        <end position="978"/>
    </location>
</feature>
<sequence>MRGSRSFALFLLGSFVAVVSPDAVPPPLNPVPGYPPPTGSDFGCTTTFDAVDFSQNDYKYYYFLGQYLFTTDKITLQTIGPRAIQDYFSQVVPPVVAAFSIGPNLKRTYIIDSDAATQNLKVFNFDCNTTYPRVPVAVWSTATKFATLPVPLTAAVSLLSPSRIYFLGGSTPQLVYYVYSQTGDGVFGAPSALSTAPWSLAVQAGSLHMYPNSTSASGYFLYGGNQVGELSTSMQPVSANYLTKVSDCSPTVPPPMSGCCQLPPPAVTYPPTAMAPPPCGTQYDAIDLVADGKYYMFYGQSLFTADKITMATTAPVLITSVFGGIVPPVIAAFTTGPSGGRTYLIDSDPVDNVKMYYCTAADALPRTAVGGPNIFGKYFPDAGASIPKPLVSAFAAFTPSRVYFLGGPAGNRSVTMYLYNTANLNFAYVGNTKTLATTGMDFDILTATPIYIPQNGTLMFHLASLNKLATVENSLKIITTSTNSGCPAWMPYFLNTCCSPPSGSTLATAIPITYPTSAPTMNCLGNPDSIDLAPDNNYYFFIGSYFYTAHKVTSALAQPKPITTAFSGVQYPVIAAFTIGPLNSRMFIIDSAATNNVKMYRFDVGTAPRVPVKSGNLATFFPAAYDIPTPLTSAMAAYIPARVYFFGGTAGNRQVAMYSFNTATTTFVALSVTKVMEAIWPTDITASTMFYFPNNGSTTLYTFDPTSAMQVNTNLAKLNGYATVSSCAKWLPAILSPTCCMSPTTLAPAITNAVTTAPAITAAPTTGIITIAPVTTAAPTTAAVPTTAGIITTAAVITVTPTTPAAVTTTDVSTTAGINTATPSTITASNTPTIVITTTGTITTTADTATTTINPSTTADSTTADTPSTTTGASTTADSTTADTASTTTGASTTADSTTADTASTTTGPSTTADSTTADTASTTTGASTTADSTTADTASTTTGASTTADSTTADSTTADTASTTTGASTTADSTPATPLRPTPGASHNGRLNHCRHRFDHHWCEHNARLNHSRLNHRRHRFDHDCCEHDGRLNHSRHRFDHDWREHDGRLNHSLHSLDHDWREPNSRLNHSRHPLDHDWREHNSRLNHCRHRLDNDWREHDGRLNHCRHGFDYHWCEHNGRLNHSRHRLDNDWREHNGRLNHCRHGLDRREHNSRLNHSRHRRNHGRFEQFCSPNHDRRDYNCSPNHPPTTVDTAATTAGASTSTAPTTVDTVATTTDAITTAAPTTVDTAATTAGASTSTAPTTVDTAATTTDAITTAAPTTVDTAATTTDVGTTVVTSSLDPVTTSLAVTITAAGTTPVTTTDAATTTSDISTSAATTTPDVTTTAAAATSTPAATSTATSTTTSPTTTNPCTMSMFCGTSPDTTLNAVTSINTVNTNTFNIFKGECVLPVVFTSGSTPVLTAGSPLPISAAYNFGVVTPPTALTNAYLDGSLKIPRLTDSSNRVFDCTQDPVPVCSPSLVSPDAAVSDYSTWYDPGLTTVYYASDATGKTLSYYEGGAGTAPTQAVGTSIAIGDLASSTQIATIKALQHVNDGSDYMVVFGESASNVPYYGVAVIPTVSNLGPPALEWVTGPVPLDNAFGASCPATTPPVDPCAQPITPSSPFCTTSPSATLGDYIQTRYYLFQGSCALRYEITDTGTNLIMNHNDIGQTVPKDIGLFFYGSQAISVQGGTVTGANAYIDPATQVIRYDIITSAGAVNCAKPTDATIFQPVCDAGSAVVDVPTLTAFADWQNPNGNTDCFIVTDKATGGTFQMSNGTVEAPVTSVNLTAAGLTTITKITAMQVIYDPDPMVGNAVLQVFGTDGTGVAYVAYATLNNLLTACQFNTPPQLTWLGSPVTLASTLAGC</sequence>
<dbReference type="EMBL" id="MTYJ01000112">
    <property type="protein sequence ID" value="OQV14008.1"/>
    <property type="molecule type" value="Genomic_DNA"/>
</dbReference>
<dbReference type="SUPFAM" id="SSF50923">
    <property type="entry name" value="Hemopexin-like domain"/>
    <property type="match status" value="2"/>
</dbReference>
<dbReference type="InterPro" id="IPR036375">
    <property type="entry name" value="Hemopexin-like_dom_sf"/>
</dbReference>
<feature type="compositionally biased region" description="Low complexity" evidence="1">
    <location>
        <begin position="1190"/>
        <end position="1207"/>
    </location>
</feature>
<feature type="region of interest" description="Disordered" evidence="1">
    <location>
        <begin position="1316"/>
        <end position="1350"/>
    </location>
</feature>
<dbReference type="Gene3D" id="2.110.10.10">
    <property type="entry name" value="Hemopexin-like domain"/>
    <property type="match status" value="2"/>
</dbReference>
<organism evidence="3 4">
    <name type="scientific">Hypsibius exemplaris</name>
    <name type="common">Freshwater tardigrade</name>
    <dbReference type="NCBI Taxonomy" id="2072580"/>
    <lineage>
        <taxon>Eukaryota</taxon>
        <taxon>Metazoa</taxon>
        <taxon>Ecdysozoa</taxon>
        <taxon>Tardigrada</taxon>
        <taxon>Eutardigrada</taxon>
        <taxon>Parachela</taxon>
        <taxon>Hypsibioidea</taxon>
        <taxon>Hypsibiidae</taxon>
        <taxon>Hypsibius</taxon>
    </lineage>
</organism>
<accession>A0A1W0WFN9</accession>
<feature type="region of interest" description="Disordered" evidence="1">
    <location>
        <begin position="1152"/>
        <end position="1207"/>
    </location>
</feature>
<evidence type="ECO:0000313" key="3">
    <source>
        <dbReference type="EMBL" id="OQV14008.1"/>
    </source>
</evidence>
<protein>
    <submittedName>
        <fullName evidence="3">Uncharacterized protein</fullName>
    </submittedName>
</protein>
<evidence type="ECO:0000256" key="2">
    <source>
        <dbReference type="SAM" id="SignalP"/>
    </source>
</evidence>
<name>A0A1W0WFN9_HYPEX</name>
<gene>
    <name evidence="3" type="ORF">BV898_11779</name>
</gene>
<dbReference type="OrthoDB" id="10070577at2759"/>
<evidence type="ECO:0000313" key="4">
    <source>
        <dbReference type="Proteomes" id="UP000192578"/>
    </source>
</evidence>
<dbReference type="Proteomes" id="UP000192578">
    <property type="component" value="Unassembled WGS sequence"/>
</dbReference>
<dbReference type="SUPFAM" id="SSF50965">
    <property type="entry name" value="Galactose oxidase, central domain"/>
    <property type="match status" value="1"/>
</dbReference>
<feature type="region of interest" description="Disordered" evidence="1">
    <location>
        <begin position="851"/>
        <end position="992"/>
    </location>
</feature>
<reference evidence="4" key="1">
    <citation type="submission" date="2017-01" db="EMBL/GenBank/DDBJ databases">
        <title>Comparative genomics of anhydrobiosis in the tardigrade Hypsibius dujardini.</title>
        <authorList>
            <person name="Yoshida Y."/>
            <person name="Koutsovoulos G."/>
            <person name="Laetsch D."/>
            <person name="Stevens L."/>
            <person name="Kumar S."/>
            <person name="Horikawa D."/>
            <person name="Ishino K."/>
            <person name="Komine S."/>
            <person name="Tomita M."/>
            <person name="Blaxter M."/>
            <person name="Arakawa K."/>
        </authorList>
    </citation>
    <scope>NUCLEOTIDE SEQUENCE [LARGE SCALE GENOMIC DNA]</scope>
    <source>
        <strain evidence="4">Z151</strain>
    </source>
</reference>
<feature type="compositionally biased region" description="Basic residues" evidence="1">
    <location>
        <begin position="1156"/>
        <end position="1166"/>
    </location>
</feature>